<dbReference type="GO" id="GO:0006355">
    <property type="term" value="P:regulation of DNA-templated transcription"/>
    <property type="evidence" value="ECO:0007669"/>
    <property type="project" value="InterPro"/>
</dbReference>
<keyword evidence="5" id="KW-0539">Nucleus</keyword>
<proteinExistence type="inferred from homology"/>
<evidence type="ECO:0000256" key="1">
    <source>
        <dbReference type="ARBA" id="ARBA00002229"/>
    </source>
</evidence>
<evidence type="ECO:0000256" key="2">
    <source>
        <dbReference type="ARBA" id="ARBA00004123"/>
    </source>
</evidence>
<dbReference type="Ensembl" id="ENSCGRT00001002220.1">
    <property type="protein sequence ID" value="ENSCGRP00001001847.1"/>
    <property type="gene ID" value="ENSCGRG00001001771.1"/>
</dbReference>
<evidence type="ECO:0000256" key="7">
    <source>
        <dbReference type="SAM" id="MobiDB-lite"/>
    </source>
</evidence>
<name>A0A8C2QCP0_CRIGR</name>
<comment type="subcellular location">
    <subcellularLocation>
        <location evidence="2">Nucleus</location>
    </subcellularLocation>
</comment>
<comment type="function">
    <text evidence="1">May act as a specific coactivator for the mammalian TEFs.</text>
</comment>
<dbReference type="AlphaFoldDB" id="A0A8C2QCP0"/>
<feature type="compositionally biased region" description="Polar residues" evidence="7">
    <location>
        <begin position="114"/>
        <end position="127"/>
    </location>
</feature>
<protein>
    <submittedName>
        <fullName evidence="8">Vestigial like family member 1</fullName>
    </submittedName>
</protein>
<reference evidence="8" key="1">
    <citation type="submission" date="2025-08" db="UniProtKB">
        <authorList>
            <consortium name="Ensembl"/>
        </authorList>
    </citation>
    <scope>IDENTIFICATION</scope>
</reference>
<evidence type="ECO:0000256" key="6">
    <source>
        <dbReference type="ARBA" id="ARBA00025784"/>
    </source>
</evidence>
<organism evidence="8 9">
    <name type="scientific">Cricetulus griseus</name>
    <name type="common">Chinese hamster</name>
    <name type="synonym">Cricetulus barabensis griseus</name>
    <dbReference type="NCBI Taxonomy" id="10029"/>
    <lineage>
        <taxon>Eukaryota</taxon>
        <taxon>Metazoa</taxon>
        <taxon>Chordata</taxon>
        <taxon>Craniata</taxon>
        <taxon>Vertebrata</taxon>
        <taxon>Euteleostomi</taxon>
        <taxon>Mammalia</taxon>
        <taxon>Eutheria</taxon>
        <taxon>Euarchontoglires</taxon>
        <taxon>Glires</taxon>
        <taxon>Rodentia</taxon>
        <taxon>Myomorpha</taxon>
        <taxon>Muroidea</taxon>
        <taxon>Cricetidae</taxon>
        <taxon>Cricetinae</taxon>
        <taxon>Cricetulus</taxon>
    </lineage>
</organism>
<dbReference type="SMART" id="SM00711">
    <property type="entry name" value="TDU"/>
    <property type="match status" value="1"/>
</dbReference>
<dbReference type="Proteomes" id="UP000694386">
    <property type="component" value="Unplaced"/>
</dbReference>
<evidence type="ECO:0000256" key="5">
    <source>
        <dbReference type="ARBA" id="ARBA00023242"/>
    </source>
</evidence>
<feature type="compositionally biased region" description="Basic and acidic residues" evidence="7">
    <location>
        <begin position="97"/>
        <end position="107"/>
    </location>
</feature>
<comment type="similarity">
    <text evidence="6">Belongs to the vestigial family.</text>
</comment>
<feature type="compositionally biased region" description="Low complexity" evidence="7">
    <location>
        <begin position="131"/>
        <end position="142"/>
    </location>
</feature>
<evidence type="ECO:0000313" key="9">
    <source>
        <dbReference type="Proteomes" id="UP000694386"/>
    </source>
</evidence>
<evidence type="ECO:0000256" key="4">
    <source>
        <dbReference type="ARBA" id="ARBA00023163"/>
    </source>
</evidence>
<feature type="region of interest" description="Disordered" evidence="7">
    <location>
        <begin position="96"/>
        <end position="149"/>
    </location>
</feature>
<dbReference type="PANTHER" id="PTHR15950:SF20">
    <property type="entry name" value="TRANSCRIPTION COFACTOR VESTIGIAL-LIKE PROTEIN 1"/>
    <property type="match status" value="1"/>
</dbReference>
<dbReference type="Pfam" id="PF07545">
    <property type="entry name" value="Vg_Tdu"/>
    <property type="match status" value="1"/>
</dbReference>
<reference evidence="8" key="2">
    <citation type="submission" date="2025-09" db="UniProtKB">
        <authorList>
            <consortium name="Ensembl"/>
        </authorList>
    </citation>
    <scope>IDENTIFICATION</scope>
</reference>
<dbReference type="InterPro" id="IPR011520">
    <property type="entry name" value="Vg_fam"/>
</dbReference>
<evidence type="ECO:0000256" key="3">
    <source>
        <dbReference type="ARBA" id="ARBA00023015"/>
    </source>
</evidence>
<keyword evidence="4" id="KW-0804">Transcription</keyword>
<keyword evidence="3" id="KW-0805">Transcription regulation</keyword>
<sequence length="284" mass="32223">MDKIKKIGVQMPKSRQKPVKTEWNARCVIFSYFQGDISSVVDEHFSRALSNLKRSQRWSSLTHGENVILRNGEDTLATLHWPLRWFSFYTKSIQTKRSGESKEEPMAGKRISMPPNQWRLTSSSTKPQPEASLVNSASSSNVDESGPEAIDQCPLSMPKTPSAHPQEMWQLSPLERQDFLEPTCSRALPDRHPAPEVYPDGRRGSLLALLQQDRYLNRPLEPATRENCNHAKIAGSTGLHMNLPPNSDHCTNHHARLLKLASSLLHLPCFPGSQSPERRDLYYY</sequence>
<dbReference type="InterPro" id="IPR006627">
    <property type="entry name" value="TDU_repeat"/>
</dbReference>
<accession>A0A8C2QCP0</accession>
<evidence type="ECO:0000313" key="8">
    <source>
        <dbReference type="Ensembl" id="ENSCGRP00001001847.1"/>
    </source>
</evidence>
<dbReference type="PANTHER" id="PTHR15950">
    <property type="entry name" value="TRANSCRIPTION COFACTOR VESTIGIAL-LIKE PROTEIN"/>
    <property type="match status" value="1"/>
</dbReference>
<dbReference type="GO" id="GO:0005634">
    <property type="term" value="C:nucleus"/>
    <property type="evidence" value="ECO:0007669"/>
    <property type="project" value="UniProtKB-SubCell"/>
</dbReference>